<name>A0A258HEB4_9CAUL</name>
<proteinExistence type="predicted"/>
<comment type="caution">
    <text evidence="3">The sequence shown here is derived from an EMBL/GenBank/DDBJ whole genome shotgun (WGS) entry which is preliminary data.</text>
</comment>
<feature type="region of interest" description="Disordered" evidence="1">
    <location>
        <begin position="139"/>
        <end position="160"/>
    </location>
</feature>
<gene>
    <name evidence="3" type="ORF">B7Y86_14975</name>
</gene>
<evidence type="ECO:0000256" key="2">
    <source>
        <dbReference type="SAM" id="Phobius"/>
    </source>
</evidence>
<keyword evidence="2" id="KW-0472">Membrane</keyword>
<evidence type="ECO:0000313" key="4">
    <source>
        <dbReference type="Proteomes" id="UP000216147"/>
    </source>
</evidence>
<evidence type="ECO:0008006" key="5">
    <source>
        <dbReference type="Google" id="ProtNLM"/>
    </source>
</evidence>
<dbReference type="EMBL" id="NCEQ01000018">
    <property type="protein sequence ID" value="OYX54944.1"/>
    <property type="molecule type" value="Genomic_DNA"/>
</dbReference>
<protein>
    <recommendedName>
        <fullName evidence="5">DUF2946 domain-containing protein</fullName>
    </recommendedName>
</protein>
<dbReference type="Proteomes" id="UP000216147">
    <property type="component" value="Unassembled WGS sequence"/>
</dbReference>
<dbReference type="InterPro" id="IPR021333">
    <property type="entry name" value="DUF2946"/>
</dbReference>
<sequence>MISLLPVRACARGGDYAALPSAAGVRYRRPVTRPQAESWSTARSLAFLAATFAIVFGSLLPFAALAASTPGHPMVICSTEGPQTIAIGVDGEQGSGKGMAGAKCAACVLAFTAALPDPPRLTPLRGAAVRPASVFVVQHEAAPPPARGPPRPPSTAPPQA</sequence>
<keyword evidence="2" id="KW-0812">Transmembrane</keyword>
<evidence type="ECO:0000256" key="1">
    <source>
        <dbReference type="SAM" id="MobiDB-lite"/>
    </source>
</evidence>
<feature type="transmembrane region" description="Helical" evidence="2">
    <location>
        <begin position="45"/>
        <end position="67"/>
    </location>
</feature>
<dbReference type="Pfam" id="PF11162">
    <property type="entry name" value="DUF2946"/>
    <property type="match status" value="1"/>
</dbReference>
<reference evidence="3 4" key="1">
    <citation type="submission" date="2017-03" db="EMBL/GenBank/DDBJ databases">
        <title>Lifting the veil on microbial sulfur biogeochemistry in mining wastewaters.</title>
        <authorList>
            <person name="Kantor R.S."/>
            <person name="Colenbrander Nelson T."/>
            <person name="Marshall S."/>
            <person name="Bennett D."/>
            <person name="Apte S."/>
            <person name="Camacho D."/>
            <person name="Thomas B.C."/>
            <person name="Warren L.A."/>
            <person name="Banfield J.F."/>
        </authorList>
    </citation>
    <scope>NUCLEOTIDE SEQUENCE [LARGE SCALE GENOMIC DNA]</scope>
    <source>
        <strain evidence="3">32-68-21</strain>
    </source>
</reference>
<keyword evidence="2" id="KW-1133">Transmembrane helix</keyword>
<organism evidence="3 4">
    <name type="scientific">Brevundimonas subvibrioides</name>
    <dbReference type="NCBI Taxonomy" id="74313"/>
    <lineage>
        <taxon>Bacteria</taxon>
        <taxon>Pseudomonadati</taxon>
        <taxon>Pseudomonadota</taxon>
        <taxon>Alphaproteobacteria</taxon>
        <taxon>Caulobacterales</taxon>
        <taxon>Caulobacteraceae</taxon>
        <taxon>Brevundimonas</taxon>
    </lineage>
</organism>
<feature type="compositionally biased region" description="Pro residues" evidence="1">
    <location>
        <begin position="142"/>
        <end position="160"/>
    </location>
</feature>
<evidence type="ECO:0000313" key="3">
    <source>
        <dbReference type="EMBL" id="OYX54944.1"/>
    </source>
</evidence>
<dbReference type="AlphaFoldDB" id="A0A258HEB4"/>
<accession>A0A258HEB4</accession>